<gene>
    <name evidence="4" type="ORF">SAMN04488085_10971</name>
</gene>
<dbReference type="PANTHER" id="PTHR48084:SF3">
    <property type="entry name" value="SUBUNIT OF PYRUVATE:FLAVODOXIN OXIDOREDUCTASE"/>
    <property type="match status" value="1"/>
</dbReference>
<dbReference type="GO" id="GO:0030976">
    <property type="term" value="F:thiamine pyrophosphate binding"/>
    <property type="evidence" value="ECO:0007669"/>
    <property type="project" value="InterPro"/>
</dbReference>
<dbReference type="PANTHER" id="PTHR48084">
    <property type="entry name" value="2-OXOGLUTARATE OXIDOREDUCTASE SUBUNIT KORB-RELATED"/>
    <property type="match status" value="1"/>
</dbReference>
<dbReference type="GO" id="GO:0045333">
    <property type="term" value="P:cellular respiration"/>
    <property type="evidence" value="ECO:0007669"/>
    <property type="project" value="UniProtKB-ARBA"/>
</dbReference>
<feature type="domain" description="4Fe-4S ferredoxin-type" evidence="3">
    <location>
        <begin position="638"/>
        <end position="670"/>
    </location>
</feature>
<evidence type="ECO:0000313" key="4">
    <source>
        <dbReference type="EMBL" id="SFL30828.1"/>
    </source>
</evidence>
<reference evidence="4 5" key="1">
    <citation type="submission" date="2016-10" db="EMBL/GenBank/DDBJ databases">
        <authorList>
            <person name="de Groot N.N."/>
        </authorList>
    </citation>
    <scope>NUCLEOTIDE SEQUENCE [LARGE SCALE GENOMIC DNA]</scope>
    <source>
        <strain evidence="4 5">DSM 45317</strain>
    </source>
</reference>
<dbReference type="Pfam" id="PF02775">
    <property type="entry name" value="TPP_enzyme_C"/>
    <property type="match status" value="1"/>
</dbReference>
<dbReference type="STRING" id="504800.SAMN04488085_10971"/>
<dbReference type="SUPFAM" id="SSF52518">
    <property type="entry name" value="Thiamin diphosphate-binding fold (THDP-binding)"/>
    <property type="match status" value="2"/>
</dbReference>
<dbReference type="RefSeq" id="WP_091326080.1">
    <property type="nucleotide sequence ID" value="NZ_FOSW01000009.1"/>
</dbReference>
<dbReference type="NCBIfam" id="NF009588">
    <property type="entry name" value="PRK13029.1"/>
    <property type="match status" value="1"/>
</dbReference>
<evidence type="ECO:0000313" key="5">
    <source>
        <dbReference type="Proteomes" id="UP000199152"/>
    </source>
</evidence>
<evidence type="ECO:0000256" key="1">
    <source>
        <dbReference type="ARBA" id="ARBA00023002"/>
    </source>
</evidence>
<dbReference type="CDD" id="cd07034">
    <property type="entry name" value="TPP_PYR_PFOR_IOR-alpha_like"/>
    <property type="match status" value="1"/>
</dbReference>
<dbReference type="InterPro" id="IPR002880">
    <property type="entry name" value="Pyrv_Fd/Flavodoxin_OxRdtase_N"/>
</dbReference>
<feature type="region of interest" description="Disordered" evidence="2">
    <location>
        <begin position="1"/>
        <end position="21"/>
    </location>
</feature>
<keyword evidence="5" id="KW-1185">Reference proteome</keyword>
<proteinExistence type="predicted"/>
<dbReference type="Gene3D" id="3.40.920.10">
    <property type="entry name" value="Pyruvate-ferredoxin oxidoreductase, PFOR, domain III"/>
    <property type="match status" value="1"/>
</dbReference>
<evidence type="ECO:0000259" key="3">
    <source>
        <dbReference type="PROSITE" id="PS51379"/>
    </source>
</evidence>
<organism evidence="4 5">
    <name type="scientific">Geodermatophilus ruber</name>
    <dbReference type="NCBI Taxonomy" id="504800"/>
    <lineage>
        <taxon>Bacteria</taxon>
        <taxon>Bacillati</taxon>
        <taxon>Actinomycetota</taxon>
        <taxon>Actinomycetes</taxon>
        <taxon>Geodermatophilales</taxon>
        <taxon>Geodermatophilaceae</taxon>
        <taxon>Geodermatophilus</taxon>
    </lineage>
</organism>
<dbReference type="PROSITE" id="PS51379">
    <property type="entry name" value="4FE4S_FER_2"/>
    <property type="match status" value="1"/>
</dbReference>
<dbReference type="InterPro" id="IPR011766">
    <property type="entry name" value="TPP_enzyme_TPP-bd"/>
</dbReference>
<dbReference type="Pfam" id="PF01558">
    <property type="entry name" value="POR"/>
    <property type="match status" value="1"/>
</dbReference>
<dbReference type="GO" id="GO:0016625">
    <property type="term" value="F:oxidoreductase activity, acting on the aldehyde or oxo group of donors, iron-sulfur protein as acceptor"/>
    <property type="evidence" value="ECO:0007669"/>
    <property type="project" value="UniProtKB-ARBA"/>
</dbReference>
<dbReference type="InParanoid" id="A0A1I4GLA0"/>
<accession>A0A1I4GLA0</accession>
<dbReference type="InterPro" id="IPR046667">
    <property type="entry name" value="DUF6537"/>
</dbReference>
<dbReference type="InterPro" id="IPR017896">
    <property type="entry name" value="4Fe4S_Fe-S-bd"/>
</dbReference>
<dbReference type="OrthoDB" id="9803617at2"/>
<dbReference type="EMBL" id="FOSW01000009">
    <property type="protein sequence ID" value="SFL30828.1"/>
    <property type="molecule type" value="Genomic_DNA"/>
</dbReference>
<name>A0A1I4GLA0_9ACTN</name>
<dbReference type="AlphaFoldDB" id="A0A1I4GLA0"/>
<dbReference type="NCBIfam" id="NF009589">
    <property type="entry name" value="PRK13030.1"/>
    <property type="match status" value="1"/>
</dbReference>
<keyword evidence="1" id="KW-0560">Oxidoreductase</keyword>
<dbReference type="InterPro" id="IPR029061">
    <property type="entry name" value="THDP-binding"/>
</dbReference>
<dbReference type="InterPro" id="IPR019752">
    <property type="entry name" value="Pyrv/ketoisovalerate_OxRed_cat"/>
</dbReference>
<evidence type="ECO:0000256" key="2">
    <source>
        <dbReference type="SAM" id="MobiDB-lite"/>
    </source>
</evidence>
<sequence length="1173" mass="124469">MTETLPRPTDPSGTAHTDAGGYTLADRYRPGARPVLLTGVQAVARLLVEQHARDARAGWRTASLVSGYPGSPLAGLDKTLMGVPALREEHGVHLVPGLNEELGATAVWGSQLEPPQGRRTHDGVVGVWYGKGPGLDRSGDVLRHASLYGAHPRGGALVLTGDDPGAKSSTVPYVSERTLAALGIPVLYPRSAAEIVTLGLHGVALSRASGCWVALRIVADVADGLFTVDEDFGALQITVPALEWQGRPWAYRQRVMAAPADSLLAEEDLVGPRWSMVEAYAAANPLDVVEVDPARAWLGIAAPGAQFDAVRQALLDLGLDDAALHRTGIRLLRIGMPYPLGGATLRHFARGLDELLVVEEKAPFIETQVRDLLYGTARAPRVLGKRGRDGEVLIPAGGAVTADRLTGALRSLLHGLELAAPRAPRRPLTLSITPVQRAPYFCSGCPHNRSTVLPEGSIGGGGIGCHTMVTLAPRETSQVTGLTQMGGEGAQWIGQAPFTDVPHIFQNIGDGTYFHSGQLAVQACVAAGVNITYKILFNQVVAMTGAQHAQGALEVPALTRKLHAEGVEKIIVCAEDPRRYGRQARFAPGTLVWDRDRLDEAQRLLRDVPGVTVLIYDQQCAAEARRLRKRGQLPARTTRVVINEAVCEGCGDCGVKSNCLSVQPVETEFGRKTRIDQTSCNTDYSCLDGDCPSFLTVELPRSAAAARRTPPAAPAVPDPQLPQPSPTFEVFLAGIGGTGIVTVNAILATAALHEGLRSVGLDQTGLSQKAGPVTSHLRLTREDAAAPANRVSAGSADVVLAFDLMVGSDARYLPLAAPDRTTVVASTSRTPTGEMVYDPSVRYPDEGAMLARLSGGARRTESLDALAAAEALFGSTEVANLLLVGAAFQAGALPMSAASLEKAIELNGVAVALNLAAFRWGRVSVADPAAFAAATRPAARTRPLPDGSAFVEGRALAEETRRLTAIRAAGMADHSGPRAGHRYAELVERAALAERRVGDRTAFSEAVARGAHRLGAYKDEYEVARLLTDRGLEQEALAQVPGATSLTYRLHPPALRSAGLDRKIALGPAFRPALRVLARAKRLRGTPLDPFGFARIRRIERALAAEYTGTIDRLAAQLDADSYDTAVAVAEAAELVRGYEGVKLASVERYRQHRAELGVPLGDEVLRLLPAQD</sequence>
<dbReference type="GO" id="GO:0000287">
    <property type="term" value="F:magnesium ion binding"/>
    <property type="evidence" value="ECO:0007669"/>
    <property type="project" value="UniProtKB-ARBA"/>
</dbReference>
<dbReference type="Gene3D" id="3.40.50.970">
    <property type="match status" value="1"/>
</dbReference>
<protein>
    <submittedName>
        <fullName evidence="4">Indolepyruvate ferredoxin oxidoreductase</fullName>
    </submittedName>
</protein>
<dbReference type="Pfam" id="PF20169">
    <property type="entry name" value="DUF6537"/>
    <property type="match status" value="1"/>
</dbReference>
<dbReference type="SUPFAM" id="SSF53323">
    <property type="entry name" value="Pyruvate-ferredoxin oxidoreductase, PFOR, domain III"/>
    <property type="match status" value="1"/>
</dbReference>
<dbReference type="InterPro" id="IPR002869">
    <property type="entry name" value="Pyrv_flavodox_OxRed_cen"/>
</dbReference>
<dbReference type="Proteomes" id="UP000199152">
    <property type="component" value="Unassembled WGS sequence"/>
</dbReference>
<keyword evidence="4" id="KW-0670">Pyruvate</keyword>
<dbReference type="InterPro" id="IPR051457">
    <property type="entry name" value="2-oxoacid:Fd_oxidoreductase"/>
</dbReference>